<sequence length="116" mass="13565">MLLKKILYRAINADNRYRKTLSESRTGVNITEEEIKHLDGIVSLLLLKGQSIRHIFNNHSDEIMISDKTLYSYVNNSLFTARNIDMPRTVRMSPRKNKSKTLKIDKSYKILCEHII</sequence>
<keyword evidence="2" id="KW-1185">Reference proteome</keyword>
<reference evidence="1 2" key="1">
    <citation type="submission" date="2021-01" db="EMBL/GenBank/DDBJ databases">
        <title>Isolation and description of Catonella massiliensis sp. nov., a novel Catonella species, isolated from a stable periodontitis subject.</title>
        <authorList>
            <person name="Antezack A."/>
            <person name="Boxberger M."/>
            <person name="La Scola B."/>
            <person name="Monnet-Corti V."/>
        </authorList>
    </citation>
    <scope>NUCLEOTIDE SEQUENCE [LARGE SCALE GENOMIC DNA]</scope>
    <source>
        <strain evidence="1 2">Marseille-Q4567</strain>
    </source>
</reference>
<protein>
    <submittedName>
        <fullName evidence="1">Uncharacterized protein</fullName>
    </submittedName>
</protein>
<proteinExistence type="predicted"/>
<dbReference type="Proteomes" id="UP000604730">
    <property type="component" value="Unassembled WGS sequence"/>
</dbReference>
<evidence type="ECO:0000313" key="2">
    <source>
        <dbReference type="Proteomes" id="UP000604730"/>
    </source>
</evidence>
<gene>
    <name evidence="1" type="ORF">JJN12_07800</name>
</gene>
<dbReference type="EMBL" id="JAEPRJ010000001">
    <property type="protein sequence ID" value="MBK5897677.1"/>
    <property type="molecule type" value="Genomic_DNA"/>
</dbReference>
<dbReference type="RefSeq" id="WP_208429144.1">
    <property type="nucleotide sequence ID" value="NZ_JAEPRJ010000001.1"/>
</dbReference>
<name>A0ABS1J0T6_9FIRM</name>
<comment type="caution">
    <text evidence="1">The sequence shown here is derived from an EMBL/GenBank/DDBJ whole genome shotgun (WGS) entry which is preliminary data.</text>
</comment>
<accession>A0ABS1J0T6</accession>
<organism evidence="1 2">
    <name type="scientific">Catonella massiliensis</name>
    <dbReference type="NCBI Taxonomy" id="2799636"/>
    <lineage>
        <taxon>Bacteria</taxon>
        <taxon>Bacillati</taxon>
        <taxon>Bacillota</taxon>
        <taxon>Clostridia</taxon>
        <taxon>Lachnospirales</taxon>
        <taxon>Lachnospiraceae</taxon>
        <taxon>Catonella</taxon>
    </lineage>
</organism>
<evidence type="ECO:0000313" key="1">
    <source>
        <dbReference type="EMBL" id="MBK5897677.1"/>
    </source>
</evidence>